<feature type="transmembrane region" description="Helical" evidence="6">
    <location>
        <begin position="162"/>
        <end position="181"/>
    </location>
</feature>
<protein>
    <recommendedName>
        <fullName evidence="7">Major facilitator superfamily (MFS) profile domain-containing protein</fullName>
    </recommendedName>
</protein>
<dbReference type="VEuPathDB" id="FungiDB:LELG_04763"/>
<dbReference type="HOGENOM" id="CLU_008455_11_5_1"/>
<dbReference type="OMA" id="HELQAPM"/>
<dbReference type="eggNOG" id="KOG0255">
    <property type="taxonomic scope" value="Eukaryota"/>
</dbReference>
<keyword evidence="2 6" id="KW-0812">Transmembrane</keyword>
<dbReference type="AlphaFoldDB" id="A5E574"/>
<feature type="transmembrane region" description="Helical" evidence="6">
    <location>
        <begin position="94"/>
        <end position="116"/>
    </location>
</feature>
<dbReference type="CDD" id="cd17323">
    <property type="entry name" value="MFS_Tpo1_MDR_like"/>
    <property type="match status" value="1"/>
</dbReference>
<dbReference type="PANTHER" id="PTHR23502">
    <property type="entry name" value="MAJOR FACILITATOR SUPERFAMILY"/>
    <property type="match status" value="1"/>
</dbReference>
<proteinExistence type="predicted"/>
<evidence type="ECO:0000256" key="1">
    <source>
        <dbReference type="ARBA" id="ARBA00004141"/>
    </source>
</evidence>
<evidence type="ECO:0000259" key="7">
    <source>
        <dbReference type="PROSITE" id="PS50850"/>
    </source>
</evidence>
<feature type="transmembrane region" description="Helical" evidence="6">
    <location>
        <begin position="226"/>
        <end position="247"/>
    </location>
</feature>
<evidence type="ECO:0000256" key="5">
    <source>
        <dbReference type="SAM" id="MobiDB-lite"/>
    </source>
</evidence>
<comment type="subcellular location">
    <subcellularLocation>
        <location evidence="1">Membrane</location>
        <topology evidence="1">Multi-pass membrane protein</topology>
    </subcellularLocation>
</comment>
<dbReference type="GeneID" id="5231125"/>
<feature type="transmembrane region" description="Helical" evidence="6">
    <location>
        <begin position="443"/>
        <end position="466"/>
    </location>
</feature>
<dbReference type="FunCoup" id="A5E574">
    <property type="interactions" value="19"/>
</dbReference>
<dbReference type="PANTHER" id="PTHR23502:SF7">
    <property type="entry name" value="DRUG_PROTON ANTIPORTER YHK8-RELATED"/>
    <property type="match status" value="1"/>
</dbReference>
<dbReference type="GO" id="GO:0005886">
    <property type="term" value="C:plasma membrane"/>
    <property type="evidence" value="ECO:0007669"/>
    <property type="project" value="TreeGrafter"/>
</dbReference>
<feature type="compositionally biased region" description="Low complexity" evidence="5">
    <location>
        <begin position="26"/>
        <end position="39"/>
    </location>
</feature>
<reference evidence="8 9" key="1">
    <citation type="journal article" date="2009" name="Nature">
        <title>Evolution of pathogenicity and sexual reproduction in eight Candida genomes.</title>
        <authorList>
            <person name="Butler G."/>
            <person name="Rasmussen M.D."/>
            <person name="Lin M.F."/>
            <person name="Santos M.A."/>
            <person name="Sakthikumar S."/>
            <person name="Munro C.A."/>
            <person name="Rheinbay E."/>
            <person name="Grabherr M."/>
            <person name="Forche A."/>
            <person name="Reedy J.L."/>
            <person name="Agrafioti I."/>
            <person name="Arnaud M.B."/>
            <person name="Bates S."/>
            <person name="Brown A.J."/>
            <person name="Brunke S."/>
            <person name="Costanzo M.C."/>
            <person name="Fitzpatrick D.A."/>
            <person name="de Groot P.W."/>
            <person name="Harris D."/>
            <person name="Hoyer L.L."/>
            <person name="Hube B."/>
            <person name="Klis F.M."/>
            <person name="Kodira C."/>
            <person name="Lennard N."/>
            <person name="Logue M.E."/>
            <person name="Martin R."/>
            <person name="Neiman A.M."/>
            <person name="Nikolaou E."/>
            <person name="Quail M.A."/>
            <person name="Quinn J."/>
            <person name="Santos M.C."/>
            <person name="Schmitzberger F.F."/>
            <person name="Sherlock G."/>
            <person name="Shah P."/>
            <person name="Silverstein K.A."/>
            <person name="Skrzypek M.S."/>
            <person name="Soll D."/>
            <person name="Staggs R."/>
            <person name="Stansfield I."/>
            <person name="Stumpf M.P."/>
            <person name="Sudbery P.E."/>
            <person name="Srikantha T."/>
            <person name="Zeng Q."/>
            <person name="Berman J."/>
            <person name="Berriman M."/>
            <person name="Heitman J."/>
            <person name="Gow N.A."/>
            <person name="Lorenz M.C."/>
            <person name="Birren B.W."/>
            <person name="Kellis M."/>
            <person name="Cuomo C.A."/>
        </authorList>
    </citation>
    <scope>NUCLEOTIDE SEQUENCE [LARGE SCALE GENOMIC DNA]</scope>
    <source>
        <strain evidence="9">ATCC 11503 / BCRC 21390 / CBS 2605 / JCM 1781 / NBRC 1676 / NRRL YB-4239</strain>
    </source>
</reference>
<feature type="transmembrane region" description="Helical" evidence="6">
    <location>
        <begin position="473"/>
        <end position="496"/>
    </location>
</feature>
<dbReference type="Pfam" id="PF07690">
    <property type="entry name" value="MFS_1"/>
    <property type="match status" value="1"/>
</dbReference>
<gene>
    <name evidence="8" type="ORF">LELG_04763</name>
</gene>
<accession>A5E574</accession>
<organism evidence="8 9">
    <name type="scientific">Lodderomyces elongisporus (strain ATCC 11503 / CBS 2605 / JCM 1781 / NBRC 1676 / NRRL YB-4239)</name>
    <name type="common">Yeast</name>
    <name type="synonym">Saccharomyces elongisporus</name>
    <dbReference type="NCBI Taxonomy" id="379508"/>
    <lineage>
        <taxon>Eukaryota</taxon>
        <taxon>Fungi</taxon>
        <taxon>Dikarya</taxon>
        <taxon>Ascomycota</taxon>
        <taxon>Saccharomycotina</taxon>
        <taxon>Pichiomycetes</taxon>
        <taxon>Debaryomycetaceae</taxon>
        <taxon>Candida/Lodderomyces clade</taxon>
        <taxon>Lodderomyces</taxon>
    </lineage>
</organism>
<dbReference type="Proteomes" id="UP000001996">
    <property type="component" value="Unassembled WGS sequence"/>
</dbReference>
<feature type="transmembrane region" description="Helical" evidence="6">
    <location>
        <begin position="187"/>
        <end position="205"/>
    </location>
</feature>
<dbReference type="InterPro" id="IPR011701">
    <property type="entry name" value="MFS"/>
</dbReference>
<dbReference type="PROSITE" id="PS50850">
    <property type="entry name" value="MFS"/>
    <property type="match status" value="1"/>
</dbReference>
<dbReference type="EMBL" id="CH981530">
    <property type="protein sequence ID" value="EDK46582.1"/>
    <property type="molecule type" value="Genomic_DNA"/>
</dbReference>
<feature type="compositionally biased region" description="Low complexity" evidence="5">
    <location>
        <begin position="47"/>
        <end position="61"/>
    </location>
</feature>
<dbReference type="GO" id="GO:0022857">
    <property type="term" value="F:transmembrane transporter activity"/>
    <property type="evidence" value="ECO:0007669"/>
    <property type="project" value="InterPro"/>
</dbReference>
<feature type="transmembrane region" description="Helical" evidence="6">
    <location>
        <begin position="131"/>
        <end position="150"/>
    </location>
</feature>
<name>A5E574_LODEL</name>
<dbReference type="SUPFAM" id="SSF103473">
    <property type="entry name" value="MFS general substrate transporter"/>
    <property type="match status" value="1"/>
</dbReference>
<evidence type="ECO:0000256" key="3">
    <source>
        <dbReference type="ARBA" id="ARBA00022989"/>
    </source>
</evidence>
<evidence type="ECO:0000256" key="2">
    <source>
        <dbReference type="ARBA" id="ARBA00022692"/>
    </source>
</evidence>
<dbReference type="KEGG" id="lel:PVL30_005497"/>
<dbReference type="OrthoDB" id="9986881at2759"/>
<feature type="transmembrane region" description="Helical" evidence="6">
    <location>
        <begin position="339"/>
        <end position="361"/>
    </location>
</feature>
<dbReference type="FunFam" id="1.20.1250.20:FF:000082">
    <property type="entry name" value="MFS multidrug transporter, putative"/>
    <property type="match status" value="1"/>
</dbReference>
<evidence type="ECO:0000313" key="8">
    <source>
        <dbReference type="EMBL" id="EDK46582.1"/>
    </source>
</evidence>
<evidence type="ECO:0000313" key="9">
    <source>
        <dbReference type="Proteomes" id="UP000001996"/>
    </source>
</evidence>
<evidence type="ECO:0000256" key="6">
    <source>
        <dbReference type="SAM" id="Phobius"/>
    </source>
</evidence>
<sequence length="546" mass="60399">MESLDLENRKSHLQTTKSNQDVCGRSSSSASASASASESILVPASPPHSLSPSSSTASPEQSIDKVKELDEFMVVFDGTDDKEDAARLSRAHKWAIVSIISFGSLCVTCISSLWSLASSHIMEHFHVSHEVSVLGISFFILGLGTGGIFLSPISEFHGRKMVYILGLSVMIAFEFLTAFVNNIGGMIFGRFMSGFFGLSFMSVASGSFSDLFKARKSEGKDANKELALALVMYSVSPFVGPGVGPLLSGFINSHLNFRWTFYVLIIWSGLLLALVIIFVPETYEPVNLKRKARRLRKETGDQRYYAEIEKKTVTLYESILMSSKRPILLLFGDNMTMVLCFYSGFTLAIVYLFFVAFPYIFSTVYHFDLGKQGLSFLGLIIGMLLTCLISPYFIDKLYLKLLTKNNGVAKPEFRFIPLMGGVCVVPIGLFIIAWTSYPHVHWIAPMIGSAVYGAGTILVFNGIFAYTVETYRLYAASSMATNSFVRSVMSAVFPLFGLQMYEGMGIQWATTLLALVACLLIPIPFLFYKYGETLRARSPYAWSVDV</sequence>
<keyword evidence="3 6" id="KW-1133">Transmembrane helix</keyword>
<feature type="domain" description="Major facilitator superfamily (MFS) profile" evidence="7">
    <location>
        <begin position="96"/>
        <end position="534"/>
    </location>
</feature>
<feature type="transmembrane region" description="Helical" evidence="6">
    <location>
        <begin position="259"/>
        <end position="280"/>
    </location>
</feature>
<feature type="transmembrane region" description="Helical" evidence="6">
    <location>
        <begin position="373"/>
        <end position="394"/>
    </location>
</feature>
<feature type="transmembrane region" description="Helical" evidence="6">
    <location>
        <begin position="508"/>
        <end position="528"/>
    </location>
</feature>
<dbReference type="InParanoid" id="A5E574"/>
<feature type="transmembrane region" description="Helical" evidence="6">
    <location>
        <begin position="415"/>
        <end position="437"/>
    </location>
</feature>
<dbReference type="InterPro" id="IPR036259">
    <property type="entry name" value="MFS_trans_sf"/>
</dbReference>
<dbReference type="InterPro" id="IPR020846">
    <property type="entry name" value="MFS_dom"/>
</dbReference>
<evidence type="ECO:0000256" key="4">
    <source>
        <dbReference type="ARBA" id="ARBA00023136"/>
    </source>
</evidence>
<keyword evidence="4 6" id="KW-0472">Membrane</keyword>
<feature type="region of interest" description="Disordered" evidence="5">
    <location>
        <begin position="1"/>
        <end position="61"/>
    </location>
</feature>
<feature type="compositionally biased region" description="Basic and acidic residues" evidence="5">
    <location>
        <begin position="1"/>
        <end position="10"/>
    </location>
</feature>
<keyword evidence="9" id="KW-1185">Reference proteome</keyword>
<dbReference type="STRING" id="379508.A5E574"/>
<dbReference type="Gene3D" id="1.20.1250.20">
    <property type="entry name" value="MFS general substrate transporter like domains"/>
    <property type="match status" value="1"/>
</dbReference>